<gene>
    <name evidence="1" type="ORF">R5R35_009700</name>
</gene>
<evidence type="ECO:0000313" key="1">
    <source>
        <dbReference type="EMBL" id="KAK7863346.1"/>
    </source>
</evidence>
<evidence type="ECO:0000313" key="2">
    <source>
        <dbReference type="Proteomes" id="UP001378592"/>
    </source>
</evidence>
<proteinExistence type="predicted"/>
<reference evidence="1 2" key="1">
    <citation type="submission" date="2024-03" db="EMBL/GenBank/DDBJ databases">
        <title>The genome assembly and annotation of the cricket Gryllus longicercus Weissman &amp; Gray.</title>
        <authorList>
            <person name="Szrajer S."/>
            <person name="Gray D."/>
            <person name="Ylla G."/>
        </authorList>
    </citation>
    <scope>NUCLEOTIDE SEQUENCE [LARGE SCALE GENOMIC DNA]</scope>
    <source>
        <strain evidence="1">DAG 2021-001</strain>
        <tissue evidence="1">Whole body minus gut</tissue>
    </source>
</reference>
<dbReference type="Proteomes" id="UP001378592">
    <property type="component" value="Unassembled WGS sequence"/>
</dbReference>
<name>A0AAN9VHS5_9ORTH</name>
<organism evidence="1 2">
    <name type="scientific">Gryllus longicercus</name>
    <dbReference type="NCBI Taxonomy" id="2509291"/>
    <lineage>
        <taxon>Eukaryota</taxon>
        <taxon>Metazoa</taxon>
        <taxon>Ecdysozoa</taxon>
        <taxon>Arthropoda</taxon>
        <taxon>Hexapoda</taxon>
        <taxon>Insecta</taxon>
        <taxon>Pterygota</taxon>
        <taxon>Neoptera</taxon>
        <taxon>Polyneoptera</taxon>
        <taxon>Orthoptera</taxon>
        <taxon>Ensifera</taxon>
        <taxon>Gryllidea</taxon>
        <taxon>Grylloidea</taxon>
        <taxon>Gryllidae</taxon>
        <taxon>Gryllinae</taxon>
        <taxon>Gryllus</taxon>
    </lineage>
</organism>
<sequence>MVLLKGYDRITRVAIRIRLTRKSRSSREFETSRVPGWVTGWELGDLTAPRSFALSGHIMAKHKYKMGEPHHFSTLSPSFSMHFVQRYTRVRTSSRVCSRLPGEPLIHRCLNFIMGGKSSIS</sequence>
<keyword evidence="2" id="KW-1185">Reference proteome</keyword>
<dbReference type="AlphaFoldDB" id="A0AAN9VHS5"/>
<accession>A0AAN9VHS5</accession>
<protein>
    <submittedName>
        <fullName evidence="1">Uncharacterized protein</fullName>
    </submittedName>
</protein>
<dbReference type="EMBL" id="JAZDUA010000233">
    <property type="protein sequence ID" value="KAK7863346.1"/>
    <property type="molecule type" value="Genomic_DNA"/>
</dbReference>
<comment type="caution">
    <text evidence="1">The sequence shown here is derived from an EMBL/GenBank/DDBJ whole genome shotgun (WGS) entry which is preliminary data.</text>
</comment>